<feature type="domain" description="Methyltransferase" evidence="1">
    <location>
        <begin position="61"/>
        <end position="154"/>
    </location>
</feature>
<gene>
    <name evidence="2" type="ORF">Q3C12_07205</name>
</gene>
<dbReference type="Pfam" id="PF13649">
    <property type="entry name" value="Methyltransf_25"/>
    <property type="match status" value="1"/>
</dbReference>
<name>A0ABT8V8T7_9BACL</name>
<accession>A0ABT8V8T7</accession>
<keyword evidence="3" id="KW-1185">Reference proteome</keyword>
<proteinExistence type="predicted"/>
<keyword evidence="2" id="KW-0808">Transferase</keyword>
<reference evidence="2" key="1">
    <citation type="submission" date="2023-07" db="EMBL/GenBank/DDBJ databases">
        <authorList>
            <person name="Aktuganov G."/>
            <person name="Boyko T."/>
            <person name="Delegan Y."/>
            <person name="Galimzianova N."/>
            <person name="Gilvanova E."/>
            <person name="Korobov V."/>
            <person name="Kuzmina L."/>
            <person name="Melentiev A."/>
            <person name="Milman P."/>
            <person name="Ryabova A."/>
            <person name="Stupak E."/>
            <person name="Yasakov T."/>
            <person name="Zharikova N."/>
            <person name="Zhurenko E."/>
        </authorList>
    </citation>
    <scope>NUCLEOTIDE SEQUENCE</scope>
    <source>
        <strain evidence="2">IB-739</strain>
    </source>
</reference>
<dbReference type="GO" id="GO:0032259">
    <property type="term" value="P:methylation"/>
    <property type="evidence" value="ECO:0007669"/>
    <property type="project" value="UniProtKB-KW"/>
</dbReference>
<evidence type="ECO:0000313" key="2">
    <source>
        <dbReference type="EMBL" id="MDO3676787.1"/>
    </source>
</evidence>
<evidence type="ECO:0000313" key="3">
    <source>
        <dbReference type="Proteomes" id="UP001168883"/>
    </source>
</evidence>
<dbReference type="EMBL" id="JAUMKJ010000007">
    <property type="protein sequence ID" value="MDO3676787.1"/>
    <property type="molecule type" value="Genomic_DNA"/>
</dbReference>
<dbReference type="Proteomes" id="UP001168883">
    <property type="component" value="Unassembled WGS sequence"/>
</dbReference>
<organism evidence="2 3">
    <name type="scientific">Paenibacillus ehimensis</name>
    <dbReference type="NCBI Taxonomy" id="79264"/>
    <lineage>
        <taxon>Bacteria</taxon>
        <taxon>Bacillati</taxon>
        <taxon>Bacillota</taxon>
        <taxon>Bacilli</taxon>
        <taxon>Bacillales</taxon>
        <taxon>Paenibacillaceae</taxon>
        <taxon>Paenibacillus</taxon>
    </lineage>
</organism>
<dbReference type="EC" id="2.1.1.-" evidence="2"/>
<protein>
    <submittedName>
        <fullName evidence="2">Class I SAM-dependent methyltransferase</fullName>
        <ecNumber evidence="2">2.1.1.-</ecNumber>
    </submittedName>
</protein>
<keyword evidence="2" id="KW-0489">Methyltransferase</keyword>
<sequence>MSSIDQFIATNKEKWNRLYSRRTDDSVAKTESELRSVPGTEETIAPFLRDYFAKLPEGLEVLEIGCGPGINLVELAKTHRCTGLDISKVALESARQLASERGVEVRLVEGGFYQLPFEADRFDCLVASFCLQFNTWSSAQTVWSEIARVLRSGGYFVFKVRSTSRDIPLSAERIEDRGITFVSYEHHEHGMTYHHFSESEIGELMERNGLEKIDLYEHKDERADEEQGKRGWWTGLYRKA</sequence>
<dbReference type="SUPFAM" id="SSF53335">
    <property type="entry name" value="S-adenosyl-L-methionine-dependent methyltransferases"/>
    <property type="match status" value="1"/>
</dbReference>
<dbReference type="InterPro" id="IPR050447">
    <property type="entry name" value="Erg6_SMT_methyltransf"/>
</dbReference>
<dbReference type="GO" id="GO:0008168">
    <property type="term" value="F:methyltransferase activity"/>
    <property type="evidence" value="ECO:0007669"/>
    <property type="project" value="UniProtKB-KW"/>
</dbReference>
<dbReference type="InterPro" id="IPR041698">
    <property type="entry name" value="Methyltransf_25"/>
</dbReference>
<dbReference type="Gene3D" id="3.40.50.150">
    <property type="entry name" value="Vaccinia Virus protein VP39"/>
    <property type="match status" value="1"/>
</dbReference>
<comment type="caution">
    <text evidence="2">The sequence shown here is derived from an EMBL/GenBank/DDBJ whole genome shotgun (WGS) entry which is preliminary data.</text>
</comment>
<dbReference type="InterPro" id="IPR029063">
    <property type="entry name" value="SAM-dependent_MTases_sf"/>
</dbReference>
<dbReference type="RefSeq" id="WP_164827925.1">
    <property type="nucleotide sequence ID" value="NZ_JAUMKJ010000007.1"/>
</dbReference>
<dbReference type="PANTHER" id="PTHR44068">
    <property type="entry name" value="ZGC:194242"/>
    <property type="match status" value="1"/>
</dbReference>
<dbReference type="CDD" id="cd02440">
    <property type="entry name" value="AdoMet_MTases"/>
    <property type="match status" value="1"/>
</dbReference>
<evidence type="ECO:0000259" key="1">
    <source>
        <dbReference type="Pfam" id="PF13649"/>
    </source>
</evidence>
<dbReference type="PANTHER" id="PTHR44068:SF11">
    <property type="entry name" value="GERANYL DIPHOSPHATE 2-C-METHYLTRANSFERASE"/>
    <property type="match status" value="1"/>
</dbReference>